<comment type="similarity">
    <text evidence="1">Belongs to the 4-hydroxybenzoyl-CoA thioesterase family.</text>
</comment>
<evidence type="ECO:0000256" key="1">
    <source>
        <dbReference type="ARBA" id="ARBA00005953"/>
    </source>
</evidence>
<sequence length="151" mass="16586">MQLADITSPIAAGGVFRCVMPMRWGDMDALGHVNNAEYFRYVQEARAKLFEQANMVQPYDRVGVLVHASCDFVKSLQYPGDVAVSLTLTRVGRSSLEFDFVIELQHEPGVVYARGKNIIVCTEMSRGVSSPWTSDELARFAACFSSGAAKG</sequence>
<keyword evidence="4" id="KW-1185">Reference proteome</keyword>
<dbReference type="InterPro" id="IPR050563">
    <property type="entry name" value="4-hydroxybenzoyl-CoA_TE"/>
</dbReference>
<dbReference type="Pfam" id="PF13279">
    <property type="entry name" value="4HBT_2"/>
    <property type="match status" value="1"/>
</dbReference>
<keyword evidence="2 3" id="KW-0378">Hydrolase</keyword>
<dbReference type="OrthoDB" id="9799036at2"/>
<protein>
    <submittedName>
        <fullName evidence="3">Acyl-CoA thioester hydrolase</fullName>
    </submittedName>
</protein>
<dbReference type="AlphaFoldDB" id="A0A366HM85"/>
<dbReference type="EMBL" id="QNRQ01000001">
    <property type="protein sequence ID" value="RBP43432.1"/>
    <property type="molecule type" value="Genomic_DNA"/>
</dbReference>
<comment type="caution">
    <text evidence="3">The sequence shown here is derived from an EMBL/GenBank/DDBJ whole genome shotgun (WGS) entry which is preliminary data.</text>
</comment>
<dbReference type="Gene3D" id="3.10.129.10">
    <property type="entry name" value="Hotdog Thioesterase"/>
    <property type="match status" value="1"/>
</dbReference>
<evidence type="ECO:0000256" key="2">
    <source>
        <dbReference type="ARBA" id="ARBA00022801"/>
    </source>
</evidence>
<gene>
    <name evidence="3" type="ORF">DFR37_101564</name>
</gene>
<proteinExistence type="inferred from homology"/>
<dbReference type="InterPro" id="IPR029069">
    <property type="entry name" value="HotDog_dom_sf"/>
</dbReference>
<dbReference type="PANTHER" id="PTHR31793:SF27">
    <property type="entry name" value="NOVEL THIOESTERASE SUPERFAMILY DOMAIN AND SAPOSIN A-TYPE DOMAIN CONTAINING PROTEIN (0610012H03RIK)"/>
    <property type="match status" value="1"/>
</dbReference>
<reference evidence="3 4" key="1">
    <citation type="submission" date="2018-06" db="EMBL/GenBank/DDBJ databases">
        <title>Genomic Encyclopedia of Type Strains, Phase IV (KMG-IV): sequencing the most valuable type-strain genomes for metagenomic binning, comparative biology and taxonomic classification.</title>
        <authorList>
            <person name="Goeker M."/>
        </authorList>
    </citation>
    <scope>NUCLEOTIDE SEQUENCE [LARGE SCALE GENOMIC DNA]</scope>
    <source>
        <strain evidence="3 4">DSM 25520</strain>
    </source>
</reference>
<organism evidence="3 4">
    <name type="scientific">Eoetvoesiella caeni</name>
    <dbReference type="NCBI Taxonomy" id="645616"/>
    <lineage>
        <taxon>Bacteria</taxon>
        <taxon>Pseudomonadati</taxon>
        <taxon>Pseudomonadota</taxon>
        <taxon>Betaproteobacteria</taxon>
        <taxon>Burkholderiales</taxon>
        <taxon>Alcaligenaceae</taxon>
        <taxon>Eoetvoesiella</taxon>
    </lineage>
</organism>
<accession>A0A366HM85</accession>
<name>A0A366HM85_9BURK</name>
<dbReference type="SUPFAM" id="SSF54637">
    <property type="entry name" value="Thioesterase/thiol ester dehydrase-isomerase"/>
    <property type="match status" value="1"/>
</dbReference>
<dbReference type="Proteomes" id="UP000253628">
    <property type="component" value="Unassembled WGS sequence"/>
</dbReference>
<dbReference type="CDD" id="cd00586">
    <property type="entry name" value="4HBT"/>
    <property type="match status" value="1"/>
</dbReference>
<dbReference type="RefSeq" id="WP_113931875.1">
    <property type="nucleotide sequence ID" value="NZ_JACCEU010000001.1"/>
</dbReference>
<dbReference type="GO" id="GO:0047617">
    <property type="term" value="F:fatty acyl-CoA hydrolase activity"/>
    <property type="evidence" value="ECO:0007669"/>
    <property type="project" value="TreeGrafter"/>
</dbReference>
<evidence type="ECO:0000313" key="3">
    <source>
        <dbReference type="EMBL" id="RBP43432.1"/>
    </source>
</evidence>
<dbReference type="PANTHER" id="PTHR31793">
    <property type="entry name" value="4-HYDROXYBENZOYL-COA THIOESTERASE FAMILY MEMBER"/>
    <property type="match status" value="1"/>
</dbReference>
<evidence type="ECO:0000313" key="4">
    <source>
        <dbReference type="Proteomes" id="UP000253628"/>
    </source>
</evidence>